<dbReference type="OrthoDB" id="25353at2"/>
<comment type="similarity">
    <text evidence="2">Belongs to the tryptophan 2-monooxygenase family.</text>
</comment>
<evidence type="ECO:0000256" key="4">
    <source>
        <dbReference type="ARBA" id="ARBA00017871"/>
    </source>
</evidence>
<dbReference type="GO" id="GO:0001716">
    <property type="term" value="F:L-amino-acid oxidase activity"/>
    <property type="evidence" value="ECO:0007669"/>
    <property type="project" value="TreeGrafter"/>
</dbReference>
<comment type="caution">
    <text evidence="8">The sequence shown here is derived from an EMBL/GenBank/DDBJ whole genome shotgun (WGS) entry which is preliminary data.</text>
</comment>
<evidence type="ECO:0000256" key="2">
    <source>
        <dbReference type="ARBA" id="ARBA00005833"/>
    </source>
</evidence>
<dbReference type="SUPFAM" id="SSF54373">
    <property type="entry name" value="FAD-linked reductases, C-terminal domain"/>
    <property type="match status" value="1"/>
</dbReference>
<dbReference type="Gene3D" id="1.20.1440.240">
    <property type="match status" value="1"/>
</dbReference>
<reference evidence="8 9" key="1">
    <citation type="submission" date="2020-08" db="EMBL/GenBank/DDBJ databases">
        <title>Genomic Encyclopedia of Type Strains, Phase IV (KMG-IV): sequencing the most valuable type-strain genomes for metagenomic binning, comparative biology and taxonomic classification.</title>
        <authorList>
            <person name="Goeker M."/>
        </authorList>
    </citation>
    <scope>NUCLEOTIDE SEQUENCE [LARGE SCALE GENOMIC DNA]</scope>
    <source>
        <strain evidence="8 9">DSM 103733</strain>
    </source>
</reference>
<dbReference type="AlphaFoldDB" id="A0A841JUK0"/>
<evidence type="ECO:0000256" key="6">
    <source>
        <dbReference type="ARBA" id="ARBA00047321"/>
    </source>
</evidence>
<keyword evidence="5" id="KW-0073">Auxin biosynthesis</keyword>
<evidence type="ECO:0000313" key="8">
    <source>
        <dbReference type="EMBL" id="MBB6145073.1"/>
    </source>
</evidence>
<dbReference type="Proteomes" id="UP000538666">
    <property type="component" value="Unassembled WGS sequence"/>
</dbReference>
<sequence length="537" mass="59171">MSFSRRDFLMRVGQAGGFGAAFITMQHLGLMPMPEALAETGLELAAGGGTKVVILGGGIAGLVAAYEMGKAGYSCTVLEARKRPGGRNFTVRNSTKIEFTDGTVQTANWDDSSYFNAGPARLPSIHKTMLGYCKELGVPLEVEVNTSRSSLLQNDDAFGGKAIEQRQAINDTRGHVSELLAKCIQSNALDQQMTKEDHERMLAFLKIYGDLQPDYSYTDSERSGVDKLPGAGPDDEVLRAPLAMHSLLDADFWQGMMYEEIFDMQATMFQPVGGMDRIPYAFAAKLGDIVQYGCPVKEIRKTTNGVKVSYADPSGAVKMIEADYCICALPITILKNIPNDFSPRVKQAIAEVGYDHAYKVAWESRRFWEQDYNLYGGLGFVVKGPVNMLWYPSAKIFSENGVLIAGYGVENQSDFAKLPDIQAKFEASRAAAEKLHPGHGHELKNPMYMNWGMMPYNLGSWVGAAPNFVRNRRAGYYDGAYKEFIQPDDRIFFSGDHCSRIIGWQEGAALASHRATRMISEHVKMARLAGSTTTHDA</sequence>
<organism evidence="8 9">
    <name type="scientific">Silvibacterium bohemicum</name>
    <dbReference type="NCBI Taxonomy" id="1577686"/>
    <lineage>
        <taxon>Bacteria</taxon>
        <taxon>Pseudomonadati</taxon>
        <taxon>Acidobacteriota</taxon>
        <taxon>Terriglobia</taxon>
        <taxon>Terriglobales</taxon>
        <taxon>Acidobacteriaceae</taxon>
        <taxon>Silvibacterium</taxon>
    </lineage>
</organism>
<dbReference type="GO" id="GO:0009851">
    <property type="term" value="P:auxin biosynthetic process"/>
    <property type="evidence" value="ECO:0007669"/>
    <property type="project" value="UniProtKB-KW"/>
</dbReference>
<dbReference type="GO" id="GO:0009063">
    <property type="term" value="P:amino acid catabolic process"/>
    <property type="evidence" value="ECO:0007669"/>
    <property type="project" value="TreeGrafter"/>
</dbReference>
<dbReference type="Pfam" id="PF01593">
    <property type="entry name" value="Amino_oxidase"/>
    <property type="match status" value="1"/>
</dbReference>
<feature type="domain" description="Amine oxidase" evidence="7">
    <location>
        <begin position="59"/>
        <end position="517"/>
    </location>
</feature>
<evidence type="ECO:0000256" key="3">
    <source>
        <dbReference type="ARBA" id="ARBA00012535"/>
    </source>
</evidence>
<accession>A0A841JUK0</accession>
<dbReference type="EMBL" id="JACHEK010000005">
    <property type="protein sequence ID" value="MBB6145073.1"/>
    <property type="molecule type" value="Genomic_DNA"/>
</dbReference>
<comment type="catalytic activity">
    <reaction evidence="6">
        <text>L-tryptophan + O2 = indole-3-acetamide + CO2 + H2O</text>
        <dbReference type="Rhea" id="RHEA:16165"/>
        <dbReference type="ChEBI" id="CHEBI:15377"/>
        <dbReference type="ChEBI" id="CHEBI:15379"/>
        <dbReference type="ChEBI" id="CHEBI:16031"/>
        <dbReference type="ChEBI" id="CHEBI:16526"/>
        <dbReference type="ChEBI" id="CHEBI:57912"/>
        <dbReference type="EC" id="1.13.12.3"/>
    </reaction>
</comment>
<keyword evidence="9" id="KW-1185">Reference proteome</keyword>
<keyword evidence="8" id="KW-0560">Oxidoreductase</keyword>
<dbReference type="InterPro" id="IPR050281">
    <property type="entry name" value="Flavin_monoamine_oxidase"/>
</dbReference>
<proteinExistence type="inferred from homology"/>
<dbReference type="InterPro" id="IPR036188">
    <property type="entry name" value="FAD/NAD-bd_sf"/>
</dbReference>
<dbReference type="InterPro" id="IPR006311">
    <property type="entry name" value="TAT_signal"/>
</dbReference>
<dbReference type="PANTHER" id="PTHR10742">
    <property type="entry name" value="FLAVIN MONOAMINE OXIDASE"/>
    <property type="match status" value="1"/>
</dbReference>
<evidence type="ECO:0000256" key="1">
    <source>
        <dbReference type="ARBA" id="ARBA00004814"/>
    </source>
</evidence>
<dbReference type="SUPFAM" id="SSF51905">
    <property type="entry name" value="FAD/NAD(P)-binding domain"/>
    <property type="match status" value="1"/>
</dbReference>
<evidence type="ECO:0000259" key="7">
    <source>
        <dbReference type="Pfam" id="PF01593"/>
    </source>
</evidence>
<evidence type="ECO:0000256" key="5">
    <source>
        <dbReference type="ARBA" id="ARBA00023070"/>
    </source>
</evidence>
<dbReference type="Gene3D" id="3.50.50.60">
    <property type="entry name" value="FAD/NAD(P)-binding domain"/>
    <property type="match status" value="1"/>
</dbReference>
<dbReference type="PROSITE" id="PS51318">
    <property type="entry name" value="TAT"/>
    <property type="match status" value="1"/>
</dbReference>
<dbReference type="PANTHER" id="PTHR10742:SF342">
    <property type="entry name" value="AMINE OXIDASE"/>
    <property type="match status" value="1"/>
</dbReference>
<evidence type="ECO:0000313" key="9">
    <source>
        <dbReference type="Proteomes" id="UP000538666"/>
    </source>
</evidence>
<dbReference type="Gene3D" id="3.90.660.10">
    <property type="match status" value="1"/>
</dbReference>
<dbReference type="RefSeq" id="WP_050059398.1">
    <property type="nucleotide sequence ID" value="NZ_JACHEK010000005.1"/>
</dbReference>
<dbReference type="EC" id="1.13.12.3" evidence="3"/>
<protein>
    <recommendedName>
        <fullName evidence="4">Tryptophan 2-monooxygenase</fullName>
        <ecNumber evidence="3">1.13.12.3</ecNumber>
    </recommendedName>
</protein>
<gene>
    <name evidence="8" type="ORF">HNQ77_003029</name>
</gene>
<dbReference type="GO" id="GO:0050361">
    <property type="term" value="F:tryptophan 2-monooxygenase activity"/>
    <property type="evidence" value="ECO:0007669"/>
    <property type="project" value="UniProtKB-EC"/>
</dbReference>
<comment type="pathway">
    <text evidence="1">Plant hormone metabolism; auxin biosynthesis.</text>
</comment>
<name>A0A841JUK0_9BACT</name>
<dbReference type="InterPro" id="IPR002937">
    <property type="entry name" value="Amino_oxidase"/>
</dbReference>